<dbReference type="PANTHER" id="PTHR48012:SF10">
    <property type="entry name" value="FI20177P1"/>
    <property type="match status" value="1"/>
</dbReference>
<dbReference type="Gene3D" id="1.10.510.10">
    <property type="entry name" value="Transferase(Phosphotransferase) domain 1"/>
    <property type="match status" value="1"/>
</dbReference>
<feature type="compositionally biased region" description="Basic and acidic residues" evidence="9">
    <location>
        <begin position="189"/>
        <end position="201"/>
    </location>
</feature>
<dbReference type="PROSITE" id="PS50011">
    <property type="entry name" value="PROTEIN_KINASE_DOM"/>
    <property type="match status" value="1"/>
</dbReference>
<evidence type="ECO:0000256" key="8">
    <source>
        <dbReference type="ARBA" id="ARBA00048679"/>
    </source>
</evidence>
<evidence type="ECO:0000256" key="1">
    <source>
        <dbReference type="ARBA" id="ARBA00008874"/>
    </source>
</evidence>
<dbReference type="GO" id="GO:0004674">
    <property type="term" value="F:protein serine/threonine kinase activity"/>
    <property type="evidence" value="ECO:0007669"/>
    <property type="project" value="UniProtKB-KW"/>
</dbReference>
<keyword evidence="5" id="KW-0418">Kinase</keyword>
<evidence type="ECO:0000256" key="9">
    <source>
        <dbReference type="SAM" id="MobiDB-lite"/>
    </source>
</evidence>
<comment type="similarity">
    <text evidence="1">Belongs to the protein kinase superfamily. STE Ser/Thr protein kinase family. STE20 subfamily.</text>
</comment>
<dbReference type="GO" id="GO:0005524">
    <property type="term" value="F:ATP binding"/>
    <property type="evidence" value="ECO:0007669"/>
    <property type="project" value="UniProtKB-KW"/>
</dbReference>
<evidence type="ECO:0000313" key="11">
    <source>
        <dbReference type="EMBL" id="CAD9769886.1"/>
    </source>
</evidence>
<keyword evidence="6" id="KW-0067">ATP-binding</keyword>
<dbReference type="GO" id="GO:0005737">
    <property type="term" value="C:cytoplasm"/>
    <property type="evidence" value="ECO:0007669"/>
    <property type="project" value="TreeGrafter"/>
</dbReference>
<keyword evidence="2" id="KW-0723">Serine/threonine-protein kinase</keyword>
<dbReference type="EMBL" id="HBHP01022290">
    <property type="protein sequence ID" value="CAD9769886.1"/>
    <property type="molecule type" value="Transcribed_RNA"/>
</dbReference>
<evidence type="ECO:0000256" key="7">
    <source>
        <dbReference type="ARBA" id="ARBA00047899"/>
    </source>
</evidence>
<accession>A0A7S2TUD3</accession>
<proteinExistence type="inferred from homology"/>
<dbReference type="Pfam" id="PF00069">
    <property type="entry name" value="Pkinase"/>
    <property type="match status" value="1"/>
</dbReference>
<sequence length="201" mass="22574">MIGTPYWMAPEVVDSKARQLGGYNSKADIWSLGITAIECAQGRPPLSDVYPMKAIFLIPSRPPPTLDDDDDWSPNFKDFVKRCLHKEFKSRPSAEDLLKHPFVTGAPNQKLVATLVEKCLPHIEAARKRRAEEETSDSETSSSDDNDDTMTRTSSSRYYDTQVSTMRTTGTMRTTETVAYSTAGGGTMKEPEYMKHIRENE</sequence>
<evidence type="ECO:0000256" key="4">
    <source>
        <dbReference type="ARBA" id="ARBA00022741"/>
    </source>
</evidence>
<evidence type="ECO:0000256" key="5">
    <source>
        <dbReference type="ARBA" id="ARBA00022777"/>
    </source>
</evidence>
<reference evidence="11" key="1">
    <citation type="submission" date="2021-01" db="EMBL/GenBank/DDBJ databases">
        <authorList>
            <person name="Corre E."/>
            <person name="Pelletier E."/>
            <person name="Niang G."/>
            <person name="Scheremetjew M."/>
            <person name="Finn R."/>
            <person name="Kale V."/>
            <person name="Holt S."/>
            <person name="Cochrane G."/>
            <person name="Meng A."/>
            <person name="Brown T."/>
            <person name="Cohen L."/>
        </authorList>
    </citation>
    <scope>NUCLEOTIDE SEQUENCE</scope>
    <source>
        <strain evidence="11">CCMP622</strain>
    </source>
</reference>
<feature type="compositionally biased region" description="Acidic residues" evidence="9">
    <location>
        <begin position="134"/>
        <end position="148"/>
    </location>
</feature>
<comment type="catalytic activity">
    <reaction evidence="8">
        <text>L-seryl-[protein] + ATP = O-phospho-L-seryl-[protein] + ADP + H(+)</text>
        <dbReference type="Rhea" id="RHEA:17989"/>
        <dbReference type="Rhea" id="RHEA-COMP:9863"/>
        <dbReference type="Rhea" id="RHEA-COMP:11604"/>
        <dbReference type="ChEBI" id="CHEBI:15378"/>
        <dbReference type="ChEBI" id="CHEBI:29999"/>
        <dbReference type="ChEBI" id="CHEBI:30616"/>
        <dbReference type="ChEBI" id="CHEBI:83421"/>
        <dbReference type="ChEBI" id="CHEBI:456216"/>
        <dbReference type="EC" id="2.7.11.1"/>
    </reaction>
</comment>
<protein>
    <recommendedName>
        <fullName evidence="10">Protein kinase domain-containing protein</fullName>
    </recommendedName>
</protein>
<organism evidence="11">
    <name type="scientific">Lotharella oceanica</name>
    <dbReference type="NCBI Taxonomy" id="641309"/>
    <lineage>
        <taxon>Eukaryota</taxon>
        <taxon>Sar</taxon>
        <taxon>Rhizaria</taxon>
        <taxon>Cercozoa</taxon>
        <taxon>Chlorarachniophyceae</taxon>
        <taxon>Lotharella</taxon>
    </lineage>
</organism>
<gene>
    <name evidence="11" type="ORF">LSP00402_LOCUS13870</name>
</gene>
<dbReference type="SMART" id="SM00220">
    <property type="entry name" value="S_TKc"/>
    <property type="match status" value="1"/>
</dbReference>
<name>A0A7S2TUD3_9EUKA</name>
<feature type="compositionally biased region" description="Low complexity" evidence="9">
    <location>
        <begin position="151"/>
        <end position="177"/>
    </location>
</feature>
<dbReference type="InterPro" id="IPR050629">
    <property type="entry name" value="STE20/SPS1-PAK"/>
</dbReference>
<evidence type="ECO:0000256" key="3">
    <source>
        <dbReference type="ARBA" id="ARBA00022679"/>
    </source>
</evidence>
<evidence type="ECO:0000259" key="10">
    <source>
        <dbReference type="PROSITE" id="PS50011"/>
    </source>
</evidence>
<dbReference type="InterPro" id="IPR000719">
    <property type="entry name" value="Prot_kinase_dom"/>
</dbReference>
<dbReference type="AlphaFoldDB" id="A0A7S2TUD3"/>
<feature type="domain" description="Protein kinase" evidence="10">
    <location>
        <begin position="1"/>
        <end position="103"/>
    </location>
</feature>
<keyword evidence="4" id="KW-0547">Nucleotide-binding</keyword>
<evidence type="ECO:0000256" key="2">
    <source>
        <dbReference type="ARBA" id="ARBA00022527"/>
    </source>
</evidence>
<evidence type="ECO:0000256" key="6">
    <source>
        <dbReference type="ARBA" id="ARBA00022840"/>
    </source>
</evidence>
<feature type="region of interest" description="Disordered" evidence="9">
    <location>
        <begin position="127"/>
        <end position="201"/>
    </location>
</feature>
<comment type="catalytic activity">
    <reaction evidence="7">
        <text>L-threonyl-[protein] + ATP = O-phospho-L-threonyl-[protein] + ADP + H(+)</text>
        <dbReference type="Rhea" id="RHEA:46608"/>
        <dbReference type="Rhea" id="RHEA-COMP:11060"/>
        <dbReference type="Rhea" id="RHEA-COMP:11605"/>
        <dbReference type="ChEBI" id="CHEBI:15378"/>
        <dbReference type="ChEBI" id="CHEBI:30013"/>
        <dbReference type="ChEBI" id="CHEBI:30616"/>
        <dbReference type="ChEBI" id="CHEBI:61977"/>
        <dbReference type="ChEBI" id="CHEBI:456216"/>
        <dbReference type="EC" id="2.7.11.1"/>
    </reaction>
</comment>
<dbReference type="PANTHER" id="PTHR48012">
    <property type="entry name" value="STERILE20-LIKE KINASE, ISOFORM B-RELATED"/>
    <property type="match status" value="1"/>
</dbReference>
<dbReference type="SUPFAM" id="SSF56112">
    <property type="entry name" value="Protein kinase-like (PK-like)"/>
    <property type="match status" value="1"/>
</dbReference>
<keyword evidence="3" id="KW-0808">Transferase</keyword>
<dbReference type="InterPro" id="IPR011009">
    <property type="entry name" value="Kinase-like_dom_sf"/>
</dbReference>